<feature type="transmembrane region" description="Helical" evidence="1">
    <location>
        <begin position="302"/>
        <end position="323"/>
    </location>
</feature>
<feature type="transmembrane region" description="Helical" evidence="1">
    <location>
        <begin position="165"/>
        <end position="184"/>
    </location>
</feature>
<dbReference type="Pfam" id="PF04346">
    <property type="entry name" value="EutH"/>
    <property type="match status" value="1"/>
</dbReference>
<dbReference type="GO" id="GO:0034228">
    <property type="term" value="F:ethanolamine transmembrane transporter activity"/>
    <property type="evidence" value="ECO:0007669"/>
    <property type="project" value="InterPro"/>
</dbReference>
<dbReference type="eggNOG" id="COG3192">
    <property type="taxonomic scope" value="Bacteria"/>
</dbReference>
<feature type="transmembrane region" description="Helical" evidence="1">
    <location>
        <begin position="76"/>
        <end position="92"/>
    </location>
</feature>
<protein>
    <submittedName>
        <fullName evidence="2">Ethanolamine transporter</fullName>
    </submittedName>
</protein>
<dbReference type="OrthoDB" id="9778282at2"/>
<feature type="transmembrane region" description="Helical" evidence="1">
    <location>
        <begin position="35"/>
        <end position="56"/>
    </location>
</feature>
<dbReference type="GO" id="GO:0005886">
    <property type="term" value="C:plasma membrane"/>
    <property type="evidence" value="ECO:0007669"/>
    <property type="project" value="TreeGrafter"/>
</dbReference>
<dbReference type="PANTHER" id="PTHR40089">
    <property type="entry name" value="ETHANOLAMINE UTILIZATION PROTEIN EUTH"/>
    <property type="match status" value="1"/>
</dbReference>
<dbReference type="GeneID" id="90545799"/>
<dbReference type="STRING" id="1529.SAMN04487885_11018"/>
<evidence type="ECO:0000256" key="1">
    <source>
        <dbReference type="SAM" id="Phobius"/>
    </source>
</evidence>
<proteinExistence type="predicted"/>
<feature type="transmembrane region" description="Helical" evidence="1">
    <location>
        <begin position="240"/>
        <end position="258"/>
    </location>
</feature>
<feature type="transmembrane region" description="Helical" evidence="1">
    <location>
        <begin position="6"/>
        <end position="23"/>
    </location>
</feature>
<organism evidence="2 3">
    <name type="scientific">Clostridium cadaveris</name>
    <dbReference type="NCBI Taxonomy" id="1529"/>
    <lineage>
        <taxon>Bacteria</taxon>
        <taxon>Bacillati</taxon>
        <taxon>Bacillota</taxon>
        <taxon>Clostridia</taxon>
        <taxon>Eubacteriales</taxon>
        <taxon>Clostridiaceae</taxon>
        <taxon>Clostridium</taxon>
    </lineage>
</organism>
<feature type="transmembrane region" description="Helical" evidence="1">
    <location>
        <begin position="270"/>
        <end position="290"/>
    </location>
</feature>
<sequence length="363" mass="38757">MDKIVLYIITGFFIIGALDYAFGDKLKIGQKFNEGISTMGPMFLAIAGIYSLSPIMAEFLSEIFTPISNVLSLDPSLFPSMILAIDMGGYSLSETMALSSEMRLFSGVLLSSTLGTLVSFTLPVAMSIIEKKDIESFIKGTLAGIITIPIVCFVGGIIQGINMKVLLWNLTPVIIIVVLIMIAMKICCDKLVKVLAAVGKCITYIGMCGLIFQGINIITGATVISNLVDTQEVVFVAGKMALVLSGAYPMISVISRVFHKAFIVIGRKLGADSATVVGILGGLASNLLVFTTLKDMKEDGKIIACAFSVGGAFIFGGQLGFVSSKAPEILGTFIIVKFLAGIISIVFAEILFIIPRRKNQVME</sequence>
<dbReference type="NCBIfam" id="NF011667">
    <property type="entry name" value="PRK15086.1-3"/>
    <property type="match status" value="1"/>
</dbReference>
<dbReference type="Proteomes" id="UP000182135">
    <property type="component" value="Unassembled WGS sequence"/>
</dbReference>
<reference evidence="2 3" key="1">
    <citation type="submission" date="2016-10" db="EMBL/GenBank/DDBJ databases">
        <authorList>
            <person name="de Groot N.N."/>
        </authorList>
    </citation>
    <scope>NUCLEOTIDE SEQUENCE [LARGE SCALE GENOMIC DNA]</scope>
    <source>
        <strain evidence="2 3">NLAE-zl-G419</strain>
    </source>
</reference>
<feature type="transmembrane region" description="Helical" evidence="1">
    <location>
        <begin position="204"/>
        <end position="228"/>
    </location>
</feature>
<dbReference type="PANTHER" id="PTHR40089:SF1">
    <property type="entry name" value="ETHANOLAMINE PERMEASE EUTH-RELATED"/>
    <property type="match status" value="1"/>
</dbReference>
<dbReference type="RefSeq" id="WP_035770703.1">
    <property type="nucleotide sequence ID" value="NZ_BAAACD010000033.1"/>
</dbReference>
<keyword evidence="3" id="KW-1185">Reference proteome</keyword>
<feature type="transmembrane region" description="Helical" evidence="1">
    <location>
        <begin position="104"/>
        <end position="125"/>
    </location>
</feature>
<dbReference type="PIRSF" id="PIRSF019466">
    <property type="entry name" value="EutH"/>
    <property type="match status" value="1"/>
</dbReference>
<dbReference type="AlphaFoldDB" id="A0A1I2LE83"/>
<evidence type="ECO:0000313" key="2">
    <source>
        <dbReference type="EMBL" id="SFF77555.1"/>
    </source>
</evidence>
<name>A0A1I2LE83_9CLOT</name>
<dbReference type="InterPro" id="IPR007441">
    <property type="entry name" value="EutH"/>
</dbReference>
<keyword evidence="1" id="KW-0812">Transmembrane</keyword>
<keyword evidence="1" id="KW-1133">Transmembrane helix</keyword>
<feature type="transmembrane region" description="Helical" evidence="1">
    <location>
        <begin position="137"/>
        <end position="158"/>
    </location>
</feature>
<dbReference type="EMBL" id="FOOE01000010">
    <property type="protein sequence ID" value="SFF77555.1"/>
    <property type="molecule type" value="Genomic_DNA"/>
</dbReference>
<feature type="transmembrane region" description="Helical" evidence="1">
    <location>
        <begin position="329"/>
        <end position="354"/>
    </location>
</feature>
<gene>
    <name evidence="2" type="ORF">SAMN04487885_11018</name>
</gene>
<keyword evidence="1" id="KW-0472">Membrane</keyword>
<accession>A0A1I2LE83</accession>
<evidence type="ECO:0000313" key="3">
    <source>
        <dbReference type="Proteomes" id="UP000182135"/>
    </source>
</evidence>